<comment type="caution">
    <text evidence="3">The sequence shown here is derived from an EMBL/GenBank/DDBJ whole genome shotgun (WGS) entry which is preliminary data.</text>
</comment>
<accession>A0A6V7U194</accession>
<feature type="region of interest" description="Disordered" evidence="1">
    <location>
        <begin position="96"/>
        <end position="136"/>
    </location>
</feature>
<evidence type="ECO:0000256" key="2">
    <source>
        <dbReference type="SAM" id="SignalP"/>
    </source>
</evidence>
<evidence type="ECO:0000313" key="4">
    <source>
        <dbReference type="Proteomes" id="UP000580250"/>
    </source>
</evidence>
<organism evidence="3 4">
    <name type="scientific">Meloidogyne enterolobii</name>
    <name type="common">Root-knot nematode worm</name>
    <name type="synonym">Meloidogyne mayaguensis</name>
    <dbReference type="NCBI Taxonomy" id="390850"/>
    <lineage>
        <taxon>Eukaryota</taxon>
        <taxon>Metazoa</taxon>
        <taxon>Ecdysozoa</taxon>
        <taxon>Nematoda</taxon>
        <taxon>Chromadorea</taxon>
        <taxon>Rhabditida</taxon>
        <taxon>Tylenchina</taxon>
        <taxon>Tylenchomorpha</taxon>
        <taxon>Tylenchoidea</taxon>
        <taxon>Meloidogynidae</taxon>
        <taxon>Meloidogyninae</taxon>
        <taxon>Meloidogyne</taxon>
    </lineage>
</organism>
<evidence type="ECO:0000256" key="1">
    <source>
        <dbReference type="SAM" id="MobiDB-lite"/>
    </source>
</evidence>
<feature type="compositionally biased region" description="Basic and acidic residues" evidence="1">
    <location>
        <begin position="192"/>
        <end position="206"/>
    </location>
</feature>
<dbReference type="Proteomes" id="UP000580250">
    <property type="component" value="Unassembled WGS sequence"/>
</dbReference>
<name>A0A6V7U194_MELEN</name>
<dbReference type="AlphaFoldDB" id="A0A6V7U194"/>
<evidence type="ECO:0000313" key="3">
    <source>
        <dbReference type="EMBL" id="CAD2142024.1"/>
    </source>
</evidence>
<feature type="region of interest" description="Disordered" evidence="1">
    <location>
        <begin position="192"/>
        <end position="212"/>
    </location>
</feature>
<feature type="compositionally biased region" description="Basic and acidic residues" evidence="1">
    <location>
        <begin position="109"/>
        <end position="128"/>
    </location>
</feature>
<dbReference type="EMBL" id="CAJEWN010000028">
    <property type="protein sequence ID" value="CAD2142024.1"/>
    <property type="molecule type" value="Genomic_DNA"/>
</dbReference>
<reference evidence="3 4" key="1">
    <citation type="submission" date="2020-08" db="EMBL/GenBank/DDBJ databases">
        <authorList>
            <person name="Koutsovoulos G."/>
            <person name="Danchin GJ E."/>
        </authorList>
    </citation>
    <scope>NUCLEOTIDE SEQUENCE [LARGE SCALE GENOMIC DNA]</scope>
</reference>
<proteinExistence type="predicted"/>
<sequence>MASKSTTPTIIISSLFFIFLINSILIFSQVNAQKAHPKDVETIFNKNVLNREFKRKFGNLKEGCFPRPKGVGCRCTEKDENGYDREKIFETEAECREENTSGSRKRRRVAEQKTKEADIPTATREKTKTANNNNNRVDPVEERARQNYAAVIKELKNKFAGLREGCYPRPKGCLCVVGKDATGREITSRRMKDSECKCAPGERSKECPAQGA</sequence>
<feature type="signal peptide" evidence="2">
    <location>
        <begin position="1"/>
        <end position="32"/>
    </location>
</feature>
<dbReference type="OrthoDB" id="5846381at2759"/>
<protein>
    <submittedName>
        <fullName evidence="3">Uncharacterized protein</fullName>
    </submittedName>
</protein>
<keyword evidence="2" id="KW-0732">Signal</keyword>
<gene>
    <name evidence="3" type="ORF">MENT_LOCUS7091</name>
</gene>
<feature type="chain" id="PRO_5028084443" evidence="2">
    <location>
        <begin position="33"/>
        <end position="212"/>
    </location>
</feature>